<feature type="coiled-coil region" evidence="1">
    <location>
        <begin position="65"/>
        <end position="92"/>
    </location>
</feature>
<reference evidence="3 4" key="1">
    <citation type="submission" date="2017-01" db="EMBL/GenBank/DDBJ databases">
        <title>Genome sequence of Rhodovulum viride JA756.</title>
        <authorList>
            <person name="Lakshmi K.V."/>
            <person name="Tushar L.D."/>
            <person name="Sasikala C."/>
            <person name="Venkataramana C."/>
        </authorList>
    </citation>
    <scope>NUCLEOTIDE SEQUENCE [LARGE SCALE GENOMIC DNA]</scope>
    <source>
        <strain evidence="3 4">JA756</strain>
    </source>
</reference>
<organism evidence="3 4">
    <name type="scientific">Rhodovulum viride</name>
    <dbReference type="NCBI Taxonomy" id="1231134"/>
    <lineage>
        <taxon>Bacteria</taxon>
        <taxon>Pseudomonadati</taxon>
        <taxon>Pseudomonadota</taxon>
        <taxon>Alphaproteobacteria</taxon>
        <taxon>Rhodobacterales</taxon>
        <taxon>Paracoccaceae</taxon>
        <taxon>Rhodovulum</taxon>
    </lineage>
</organism>
<evidence type="ECO:0000256" key="1">
    <source>
        <dbReference type="SAM" id="Coils"/>
    </source>
</evidence>
<keyword evidence="4" id="KW-1185">Reference proteome</keyword>
<feature type="region of interest" description="Disordered" evidence="2">
    <location>
        <begin position="1"/>
        <end position="21"/>
    </location>
</feature>
<evidence type="ECO:0008006" key="5">
    <source>
        <dbReference type="Google" id="ProtNLM"/>
    </source>
</evidence>
<dbReference type="Proteomes" id="UP000248659">
    <property type="component" value="Unassembled WGS sequence"/>
</dbReference>
<dbReference type="RefSeq" id="WP_112316888.1">
    <property type="nucleotide sequence ID" value="NZ_MUAV01000025.1"/>
</dbReference>
<sequence>MPETEWPREIWAAQPDPDDAERRHVLSEHATVPRFEGDSERDCAFHRCVDGDIVDSADRYHREMLIAARARADAAEAERDRLRAELGRLREDAGRYRWLRARDLDTIQSGGVFAGKTPENLVLNLEDLDAAIDAARDHEDRSNG</sequence>
<evidence type="ECO:0000313" key="3">
    <source>
        <dbReference type="EMBL" id="RAP40015.1"/>
    </source>
</evidence>
<comment type="caution">
    <text evidence="3">The sequence shown here is derived from an EMBL/GenBank/DDBJ whole genome shotgun (WGS) entry which is preliminary data.</text>
</comment>
<proteinExistence type="predicted"/>
<gene>
    <name evidence="3" type="ORF">BYZ73_17125</name>
</gene>
<evidence type="ECO:0000313" key="4">
    <source>
        <dbReference type="Proteomes" id="UP000248659"/>
    </source>
</evidence>
<dbReference type="EMBL" id="MUAV01000025">
    <property type="protein sequence ID" value="RAP40015.1"/>
    <property type="molecule type" value="Genomic_DNA"/>
</dbReference>
<accession>A0ABX9DCG9</accession>
<protein>
    <recommendedName>
        <fullName evidence="5">Ead/Ea22-like protein</fullName>
    </recommendedName>
</protein>
<evidence type="ECO:0000256" key="2">
    <source>
        <dbReference type="SAM" id="MobiDB-lite"/>
    </source>
</evidence>
<name>A0ABX9DCG9_9RHOB</name>
<keyword evidence="1" id="KW-0175">Coiled coil</keyword>